<dbReference type="CDD" id="cd04301">
    <property type="entry name" value="NAT_SF"/>
    <property type="match status" value="1"/>
</dbReference>
<accession>A0ABQ6GEB0</accession>
<dbReference type="EMBL" id="BSSQ01000010">
    <property type="protein sequence ID" value="GLX67982.1"/>
    <property type="molecule type" value="Genomic_DNA"/>
</dbReference>
<dbReference type="Proteomes" id="UP001157114">
    <property type="component" value="Unassembled WGS sequence"/>
</dbReference>
<dbReference type="Gene3D" id="3.40.630.30">
    <property type="match status" value="1"/>
</dbReference>
<protein>
    <recommendedName>
        <fullName evidence="1">N-acetyltransferase domain-containing protein</fullName>
    </recommendedName>
</protein>
<feature type="domain" description="N-acetyltransferase" evidence="1">
    <location>
        <begin position="3"/>
        <end position="156"/>
    </location>
</feature>
<dbReference type="PROSITE" id="PS51186">
    <property type="entry name" value="GNAT"/>
    <property type="match status" value="1"/>
</dbReference>
<comment type="caution">
    <text evidence="2">The sequence shown here is derived from an EMBL/GenBank/DDBJ whole genome shotgun (WGS) entry which is preliminary data.</text>
</comment>
<proteinExistence type="predicted"/>
<dbReference type="Pfam" id="PF00583">
    <property type="entry name" value="Acetyltransf_1"/>
    <property type="match status" value="1"/>
</dbReference>
<keyword evidence="3" id="KW-1185">Reference proteome</keyword>
<dbReference type="InterPro" id="IPR000182">
    <property type="entry name" value="GNAT_dom"/>
</dbReference>
<reference evidence="2 3" key="1">
    <citation type="submission" date="2023-03" db="EMBL/GenBank/DDBJ databases">
        <title>Draft genome sequence of the bacteria which degrade cell wall of Tricholomamatutake.</title>
        <authorList>
            <person name="Konishi Y."/>
            <person name="Fukuta Y."/>
            <person name="Shirasaka N."/>
        </authorList>
    </citation>
    <scope>NUCLEOTIDE SEQUENCE [LARGE SCALE GENOMIC DNA]</scope>
    <source>
        <strain evidence="3">mu1</strain>
    </source>
</reference>
<sequence>MFKTLDVLDDRFWPLAKKLYEQSFPKEGRKPDSVIAGMFRKMDCFLHILYEDDEVQAMALTGLTGSGRILLIDYIAVHNGRRGEGIGSRLIQAITEWARQEKLDGLLIEVESERKKENEQRIKFWEKNGFTLTDYEHPYIWVPEPYRAMYKQLNEESGWLGDKSGKKLFRYITGFHEKAYSKK</sequence>
<evidence type="ECO:0000313" key="3">
    <source>
        <dbReference type="Proteomes" id="UP001157114"/>
    </source>
</evidence>
<dbReference type="SUPFAM" id="SSF55729">
    <property type="entry name" value="Acyl-CoA N-acyltransferases (Nat)"/>
    <property type="match status" value="1"/>
</dbReference>
<dbReference type="RefSeq" id="WP_284238740.1">
    <property type="nucleotide sequence ID" value="NZ_BSSQ01000010.1"/>
</dbReference>
<dbReference type="InterPro" id="IPR016181">
    <property type="entry name" value="Acyl_CoA_acyltransferase"/>
</dbReference>
<organism evidence="2 3">
    <name type="scientific">Paenibacillus glycanilyticus</name>
    <dbReference type="NCBI Taxonomy" id="126569"/>
    <lineage>
        <taxon>Bacteria</taxon>
        <taxon>Bacillati</taxon>
        <taxon>Bacillota</taxon>
        <taxon>Bacilli</taxon>
        <taxon>Bacillales</taxon>
        <taxon>Paenibacillaceae</taxon>
        <taxon>Paenibacillus</taxon>
    </lineage>
</organism>
<evidence type="ECO:0000259" key="1">
    <source>
        <dbReference type="PROSITE" id="PS51186"/>
    </source>
</evidence>
<name>A0ABQ6GEB0_9BACL</name>
<evidence type="ECO:0000313" key="2">
    <source>
        <dbReference type="EMBL" id="GLX67982.1"/>
    </source>
</evidence>
<gene>
    <name evidence="2" type="ORF">MU1_23270</name>
</gene>